<gene>
    <name evidence="1" type="ORF">RhiirA4_487262</name>
</gene>
<evidence type="ECO:0000313" key="1">
    <source>
        <dbReference type="EMBL" id="PKY61785.1"/>
    </source>
</evidence>
<reference evidence="1 2" key="1">
    <citation type="submission" date="2015-10" db="EMBL/GenBank/DDBJ databases">
        <title>Genome analyses suggest a sexual origin of heterokaryosis in a supposedly ancient asexual fungus.</title>
        <authorList>
            <person name="Ropars J."/>
            <person name="Sedzielewska K."/>
            <person name="Noel J."/>
            <person name="Charron P."/>
            <person name="Farinelli L."/>
            <person name="Marton T."/>
            <person name="Kruger M."/>
            <person name="Pelin A."/>
            <person name="Brachmann A."/>
            <person name="Corradi N."/>
        </authorList>
    </citation>
    <scope>NUCLEOTIDE SEQUENCE [LARGE SCALE GENOMIC DNA]</scope>
    <source>
        <strain evidence="1 2">A4</strain>
    </source>
</reference>
<sequence>MDDTNYLDSSGDKIQASINITTQFYHYHDVNINGKINRTTFNKRQCSSEDTKERSYRIKNLLKDLPTYETLYKREIDAIENSMCIRCGKNEEETWDHVWICNDNEANLDEIVRESISKFEEYLNKNGRSEDVTILRDHNINIVTILEERSNILLGKSRIWEMLRGVFNDRFNHLTKVKEEKAIIKECWNFIYNEFKNRIWLIRCEEVARLEKLIGIQKQDLRKKRRKEQDKRKEDFKDENIENKKTNKIDKKKQKKEFDKKINIVTRDRLIGSVTDRNNIENIWDLMPKIY</sequence>
<dbReference type="EMBL" id="LLXI01005874">
    <property type="protein sequence ID" value="PKY61785.1"/>
    <property type="molecule type" value="Genomic_DNA"/>
</dbReference>
<evidence type="ECO:0000313" key="2">
    <source>
        <dbReference type="Proteomes" id="UP000234323"/>
    </source>
</evidence>
<dbReference type="VEuPathDB" id="FungiDB:FUN_012916"/>
<comment type="caution">
    <text evidence="1">The sequence shown here is derived from an EMBL/GenBank/DDBJ whole genome shotgun (WGS) entry which is preliminary data.</text>
</comment>
<accession>A0A2I1HSC3</accession>
<dbReference type="Proteomes" id="UP000234323">
    <property type="component" value="Unassembled WGS sequence"/>
</dbReference>
<dbReference type="VEuPathDB" id="FungiDB:RhiirA1_400217"/>
<protein>
    <submittedName>
        <fullName evidence="1">Uncharacterized protein</fullName>
    </submittedName>
</protein>
<proteinExistence type="predicted"/>
<name>A0A2I1HSC3_9GLOM</name>
<dbReference type="AlphaFoldDB" id="A0A2I1HSC3"/>
<keyword evidence="2" id="KW-1185">Reference proteome</keyword>
<organism evidence="1 2">
    <name type="scientific">Rhizophagus irregularis</name>
    <dbReference type="NCBI Taxonomy" id="588596"/>
    <lineage>
        <taxon>Eukaryota</taxon>
        <taxon>Fungi</taxon>
        <taxon>Fungi incertae sedis</taxon>
        <taxon>Mucoromycota</taxon>
        <taxon>Glomeromycotina</taxon>
        <taxon>Glomeromycetes</taxon>
        <taxon>Glomerales</taxon>
        <taxon>Glomeraceae</taxon>
        <taxon>Rhizophagus</taxon>
    </lineage>
</organism>